<keyword evidence="6" id="KW-1185">Reference proteome</keyword>
<dbReference type="PANTHER" id="PTHR30536:SF5">
    <property type="entry name" value="ALTRONATE DEHYDRATASE"/>
    <property type="match status" value="1"/>
</dbReference>
<organism evidence="5 6">
    <name type="scientific">Dictyobacter kobayashii</name>
    <dbReference type="NCBI Taxonomy" id="2014872"/>
    <lineage>
        <taxon>Bacteria</taxon>
        <taxon>Bacillati</taxon>
        <taxon>Chloroflexota</taxon>
        <taxon>Ktedonobacteria</taxon>
        <taxon>Ktedonobacterales</taxon>
        <taxon>Dictyobacteraceae</taxon>
        <taxon>Dictyobacter</taxon>
    </lineage>
</organism>
<feature type="domain" description="D-galactarate/Altronate dehydratase C-terminal" evidence="4">
    <location>
        <begin position="165"/>
        <end position="206"/>
    </location>
</feature>
<protein>
    <submittedName>
        <fullName evidence="5">Uncharacterized protein</fullName>
    </submittedName>
</protein>
<dbReference type="Pfam" id="PF04295">
    <property type="entry name" value="GD_AH_second"/>
    <property type="match status" value="1"/>
</dbReference>
<dbReference type="EMBL" id="BIFS01000002">
    <property type="protein sequence ID" value="GCE22906.1"/>
    <property type="molecule type" value="Genomic_DNA"/>
</dbReference>
<evidence type="ECO:0000256" key="2">
    <source>
        <dbReference type="ARBA" id="ARBA00023239"/>
    </source>
</evidence>
<dbReference type="InterPro" id="IPR007392">
    <property type="entry name" value="GD_AH_second"/>
</dbReference>
<sequence>MPEGQRRTFMGYRRPDGKVGTRNYVAIISSVNCSASTVRAIQQRFGPEVMRAYPNVDGVIGLTHKSGCGMRTGSAAVEQLQRVLSGWRCILILGAYLLVGLGCESNQLQDMIQAMQLDGAQQWKQPYFLTLQENHGVAHTVAEGARIVGELLPQVNDVQREEVPISELKLALQCGGSDGWSGITSNPGLGFCVDELVRQGGTAVFERDP</sequence>
<reference evidence="6" key="1">
    <citation type="submission" date="2018-12" db="EMBL/GenBank/DDBJ databases">
        <title>Tengunoibacter tsumagoiensis gen. nov., sp. nov., Dictyobacter kobayashii sp. nov., D. alpinus sp. nov., and D. joshuensis sp. nov. and description of Dictyobacteraceae fam. nov. within the order Ktedonobacterales isolated from Tengu-no-mugimeshi.</title>
        <authorList>
            <person name="Wang C.M."/>
            <person name="Zheng Y."/>
            <person name="Sakai Y."/>
            <person name="Toyoda A."/>
            <person name="Minakuchi Y."/>
            <person name="Abe K."/>
            <person name="Yokota A."/>
            <person name="Yabe S."/>
        </authorList>
    </citation>
    <scope>NUCLEOTIDE SEQUENCE [LARGE SCALE GENOMIC DNA]</scope>
    <source>
        <strain evidence="6">Uno11</strain>
    </source>
</reference>
<dbReference type="InterPro" id="IPR048332">
    <property type="entry name" value="GD_AH_C"/>
</dbReference>
<dbReference type="Proteomes" id="UP000287188">
    <property type="component" value="Unassembled WGS sequence"/>
</dbReference>
<evidence type="ECO:0000313" key="6">
    <source>
        <dbReference type="Proteomes" id="UP000287188"/>
    </source>
</evidence>
<comment type="similarity">
    <text evidence="1">Belongs to the UxaA family.</text>
</comment>
<dbReference type="PANTHER" id="PTHR30536">
    <property type="entry name" value="ALTRONATE/GALACTARATE DEHYDRATASE"/>
    <property type="match status" value="1"/>
</dbReference>
<proteinExistence type="inferred from homology"/>
<evidence type="ECO:0000259" key="3">
    <source>
        <dbReference type="Pfam" id="PF04295"/>
    </source>
</evidence>
<evidence type="ECO:0000259" key="4">
    <source>
        <dbReference type="Pfam" id="PF20629"/>
    </source>
</evidence>
<comment type="caution">
    <text evidence="5">The sequence shown here is derived from an EMBL/GenBank/DDBJ whole genome shotgun (WGS) entry which is preliminary data.</text>
</comment>
<feature type="domain" description="D-galactarate/Altronate dehydratase second" evidence="3">
    <location>
        <begin position="11"/>
        <end position="156"/>
    </location>
</feature>
<dbReference type="GO" id="GO:0016829">
    <property type="term" value="F:lyase activity"/>
    <property type="evidence" value="ECO:0007669"/>
    <property type="project" value="UniProtKB-KW"/>
</dbReference>
<gene>
    <name evidence="5" type="ORF">KDK_67060</name>
</gene>
<dbReference type="Pfam" id="PF20629">
    <property type="entry name" value="GD_AH_C"/>
    <property type="match status" value="1"/>
</dbReference>
<dbReference type="InterPro" id="IPR052172">
    <property type="entry name" value="UxaA_altronate/galactarate_dh"/>
</dbReference>
<keyword evidence="2" id="KW-0456">Lyase</keyword>
<accession>A0A402AUV5</accession>
<evidence type="ECO:0000313" key="5">
    <source>
        <dbReference type="EMBL" id="GCE22906.1"/>
    </source>
</evidence>
<dbReference type="GO" id="GO:0019698">
    <property type="term" value="P:D-galacturonate catabolic process"/>
    <property type="evidence" value="ECO:0007669"/>
    <property type="project" value="TreeGrafter"/>
</dbReference>
<name>A0A402AUV5_9CHLR</name>
<dbReference type="AlphaFoldDB" id="A0A402AUV5"/>
<evidence type="ECO:0000256" key="1">
    <source>
        <dbReference type="ARBA" id="ARBA00010986"/>
    </source>
</evidence>